<keyword evidence="1" id="KW-0812">Transmembrane</keyword>
<feature type="domain" description="DUF6754" evidence="2">
    <location>
        <begin position="7"/>
        <end position="188"/>
    </location>
</feature>
<evidence type="ECO:0000313" key="3">
    <source>
        <dbReference type="EMBL" id="GAH72636.1"/>
    </source>
</evidence>
<evidence type="ECO:0000259" key="2">
    <source>
        <dbReference type="Pfam" id="PF20539"/>
    </source>
</evidence>
<sequence>MQSEKQMTIIESGRLINLIILLFTCISIFVMTNQTKKGKQYEIRNIIAIDAIDELINRAEETNGIVHFTTGGGARGLGTTLTPMLLSGIAILKKVARECAKLDTKLVVHECHADLLPIVQSTIETAYTLENKTVPDETLRYVPSGYSYTSSVGNFLKYGGVKANIMAGAFYHEAIFFAEYGAYGGAMQ</sequence>
<reference evidence="3" key="1">
    <citation type="journal article" date="2014" name="Front. Microbiol.">
        <title>High frequency of phylogenetically diverse reductive dehalogenase-homologous genes in deep subseafloor sedimentary metagenomes.</title>
        <authorList>
            <person name="Kawai M."/>
            <person name="Futagami T."/>
            <person name="Toyoda A."/>
            <person name="Takaki Y."/>
            <person name="Nishi S."/>
            <person name="Hori S."/>
            <person name="Arai W."/>
            <person name="Tsubouchi T."/>
            <person name="Morono Y."/>
            <person name="Uchiyama I."/>
            <person name="Ito T."/>
            <person name="Fujiyama A."/>
            <person name="Inagaki F."/>
            <person name="Takami H."/>
        </authorList>
    </citation>
    <scope>NUCLEOTIDE SEQUENCE</scope>
    <source>
        <strain evidence="3">Expedition CK06-06</strain>
    </source>
</reference>
<dbReference type="InterPro" id="IPR046642">
    <property type="entry name" value="DUF6754"/>
</dbReference>
<dbReference type="AlphaFoldDB" id="X1HR49"/>
<comment type="caution">
    <text evidence="3">The sequence shown here is derived from an EMBL/GenBank/DDBJ whole genome shotgun (WGS) entry which is preliminary data.</text>
</comment>
<protein>
    <recommendedName>
        <fullName evidence="2">DUF6754 domain-containing protein</fullName>
    </recommendedName>
</protein>
<name>X1HR49_9ZZZZ</name>
<accession>X1HR49</accession>
<dbReference type="Pfam" id="PF20539">
    <property type="entry name" value="DUF6754"/>
    <property type="match status" value="1"/>
</dbReference>
<proteinExistence type="predicted"/>
<keyword evidence="1" id="KW-1133">Transmembrane helix</keyword>
<dbReference type="EMBL" id="BARU01033892">
    <property type="protein sequence ID" value="GAH72636.1"/>
    <property type="molecule type" value="Genomic_DNA"/>
</dbReference>
<feature type="transmembrane region" description="Helical" evidence="1">
    <location>
        <begin position="12"/>
        <end position="31"/>
    </location>
</feature>
<organism evidence="3">
    <name type="scientific">marine sediment metagenome</name>
    <dbReference type="NCBI Taxonomy" id="412755"/>
    <lineage>
        <taxon>unclassified sequences</taxon>
        <taxon>metagenomes</taxon>
        <taxon>ecological metagenomes</taxon>
    </lineage>
</organism>
<gene>
    <name evidence="3" type="ORF">S03H2_53262</name>
</gene>
<feature type="non-terminal residue" evidence="3">
    <location>
        <position position="188"/>
    </location>
</feature>
<evidence type="ECO:0000256" key="1">
    <source>
        <dbReference type="SAM" id="Phobius"/>
    </source>
</evidence>
<keyword evidence="1" id="KW-0472">Membrane</keyword>